<dbReference type="Proteomes" id="UP001139353">
    <property type="component" value="Unassembled WGS sequence"/>
</dbReference>
<gene>
    <name evidence="2" type="ORF">LPC04_00520</name>
</gene>
<keyword evidence="3" id="KW-1185">Reference proteome</keyword>
<dbReference type="RefSeq" id="WP_275680219.1">
    <property type="nucleotide sequence ID" value="NZ_JAJLJH010000001.1"/>
</dbReference>
<sequence length="288" mass="28632">MRGLLFCTIAGVLAVVDPAAQAAGTADVELSGLQVHLVDLDPGDGIAPSVAFDSTGGGSYLDAIAENSSGNIANVTRSGDRAFDSLSGTTGATPHFGAAMTLAGDIFGGGLVAHGSAYTTGQEYGDAGADVWFFKVPGQDVSALPFTLSPETALTISGLASGSMSTTEPNSDALLAEVLLAFAPSLTALGNNSVTDSDALVVQAGQVVGGGASADREQSLSVTFVNATDVDATGVFEGFVRVDASTAVLADEPSPLLLMAGAAALAAIARAKRRMRDAAQGALPGRAP</sequence>
<keyword evidence="1" id="KW-0732">Signal</keyword>
<dbReference type="EMBL" id="JAJLJH010000001">
    <property type="protein sequence ID" value="MCK9684186.1"/>
    <property type="molecule type" value="Genomic_DNA"/>
</dbReference>
<feature type="signal peptide" evidence="1">
    <location>
        <begin position="1"/>
        <end position="22"/>
    </location>
</feature>
<protein>
    <recommendedName>
        <fullName evidence="4">PEP-CTERM protein-sorting domain-containing protein</fullName>
    </recommendedName>
</protein>
<comment type="caution">
    <text evidence="2">The sequence shown here is derived from an EMBL/GenBank/DDBJ whole genome shotgun (WGS) entry which is preliminary data.</text>
</comment>
<name>A0A9X1YM36_9BURK</name>
<reference evidence="2" key="1">
    <citation type="submission" date="2021-11" db="EMBL/GenBank/DDBJ databases">
        <title>BS-T2-15 a new species belonging to the Comamonadaceae family isolated from the soil of a French oak forest.</title>
        <authorList>
            <person name="Mieszkin S."/>
            <person name="Alain K."/>
        </authorList>
    </citation>
    <scope>NUCLEOTIDE SEQUENCE</scope>
    <source>
        <strain evidence="2">BS-T2-15</strain>
    </source>
</reference>
<accession>A0A9X1YM36</accession>
<evidence type="ECO:0000256" key="1">
    <source>
        <dbReference type="SAM" id="SignalP"/>
    </source>
</evidence>
<evidence type="ECO:0000313" key="2">
    <source>
        <dbReference type="EMBL" id="MCK9684186.1"/>
    </source>
</evidence>
<evidence type="ECO:0008006" key="4">
    <source>
        <dbReference type="Google" id="ProtNLM"/>
    </source>
</evidence>
<evidence type="ECO:0000313" key="3">
    <source>
        <dbReference type="Proteomes" id="UP001139353"/>
    </source>
</evidence>
<organism evidence="2 3">
    <name type="scientific">Scleromatobacter humisilvae</name>
    <dbReference type="NCBI Taxonomy" id="2897159"/>
    <lineage>
        <taxon>Bacteria</taxon>
        <taxon>Pseudomonadati</taxon>
        <taxon>Pseudomonadota</taxon>
        <taxon>Betaproteobacteria</taxon>
        <taxon>Burkholderiales</taxon>
        <taxon>Sphaerotilaceae</taxon>
        <taxon>Scleromatobacter</taxon>
    </lineage>
</organism>
<proteinExistence type="predicted"/>
<feature type="chain" id="PRO_5040949670" description="PEP-CTERM protein-sorting domain-containing protein" evidence="1">
    <location>
        <begin position="23"/>
        <end position="288"/>
    </location>
</feature>
<dbReference type="AlphaFoldDB" id="A0A9X1YM36"/>